<dbReference type="PANTHER" id="PTHR31339">
    <property type="entry name" value="PECTIN LYASE-RELATED"/>
    <property type="match status" value="1"/>
</dbReference>
<dbReference type="PANTHER" id="PTHR31339:SF9">
    <property type="entry name" value="PLASMIN AND FIBRONECTIN-BINDING PROTEIN A"/>
    <property type="match status" value="1"/>
</dbReference>
<evidence type="ECO:0000313" key="8">
    <source>
        <dbReference type="Proteomes" id="UP000434850"/>
    </source>
</evidence>
<organism evidence="7 8">
    <name type="scientific">Mucilaginibacter aquatilis</name>
    <dbReference type="NCBI Taxonomy" id="1517760"/>
    <lineage>
        <taxon>Bacteria</taxon>
        <taxon>Pseudomonadati</taxon>
        <taxon>Bacteroidota</taxon>
        <taxon>Sphingobacteriia</taxon>
        <taxon>Sphingobacteriales</taxon>
        <taxon>Sphingobacteriaceae</taxon>
        <taxon>Mucilaginibacter</taxon>
    </lineage>
</organism>
<evidence type="ECO:0000256" key="1">
    <source>
        <dbReference type="ARBA" id="ARBA00008834"/>
    </source>
</evidence>
<reference evidence="7 8" key="1">
    <citation type="submission" date="2019-12" db="EMBL/GenBank/DDBJ databases">
        <title>Mucilaginibacter sp. HME9299 genome sequencing and assembly.</title>
        <authorList>
            <person name="Kang H."/>
            <person name="Kim H."/>
            <person name="Joh K."/>
        </authorList>
    </citation>
    <scope>NUCLEOTIDE SEQUENCE [LARGE SCALE GENOMIC DNA]</scope>
    <source>
        <strain evidence="7 8">HME9299</strain>
    </source>
</reference>
<name>A0A6I4I7P5_9SPHI</name>
<evidence type="ECO:0000256" key="4">
    <source>
        <dbReference type="RuleBase" id="RU361169"/>
    </source>
</evidence>
<proteinExistence type="inferred from homology"/>
<protein>
    <submittedName>
        <fullName evidence="7">Glycoside hydrolase family 28 protein</fullName>
    </submittedName>
</protein>
<feature type="signal peptide" evidence="5">
    <location>
        <begin position="1"/>
        <end position="23"/>
    </location>
</feature>
<dbReference type="Pfam" id="PF12708">
    <property type="entry name" value="Pect-lyase_RHGA_epim"/>
    <property type="match status" value="1"/>
</dbReference>
<comment type="similarity">
    <text evidence="1 4">Belongs to the glycosyl hydrolase 28 family.</text>
</comment>
<accession>A0A6I4I7P5</accession>
<feature type="chain" id="PRO_5026281092" evidence="5">
    <location>
        <begin position="24"/>
        <end position="553"/>
    </location>
</feature>
<keyword evidence="3 4" id="KW-0326">Glycosidase</keyword>
<dbReference type="InterPro" id="IPR012334">
    <property type="entry name" value="Pectin_lyas_fold"/>
</dbReference>
<keyword evidence="8" id="KW-1185">Reference proteome</keyword>
<feature type="domain" description="Rhamnogalacturonase A/B/Epimerase-like pectate lyase" evidence="6">
    <location>
        <begin position="48"/>
        <end position="103"/>
    </location>
</feature>
<sequence length="553" mass="60164">MFNIKKCSIAALLITGSAFLASAQVKTKPYSWSNLPKAALPAFKKDTFNIIKYGAKPDGITLNTESINKTIDACSAKGGGVVLIPQGLWLTGPIKLKSNVNLHVSRAALVQFTADKSQYKLIEGNWEGHAAYRNESPISGTNLTNIAITGEGIIDGNGEIWRLIAKDRLTEQEWNRKVASGGVVSENGKTWYPSAAYYKAARTPKAGYIEPGSTPEAAMEFKDYYRPNMLVLANCKKVLLQGATFQNSAAWCLHTLMCEDLTFDGVRVRNPWNAANGDGVDVESCKNVLINNSTFDCGDDGICIKSGRDEEGRKRGKPTENMVVKNSIVYRAHGGFVIGSEMSGGARNLFVTDCTFIGTDIGLRFKTTRGRGGVVENIHIKNIAMRDIVTSAILFDMYYTGKSPTDEEMANDTNVPPVTEATPVFKDFWVSNVSCNGADRALMIRGLPEMAIKNINLENVSIKANKGIDIIEGKDITLKNFYVEAKASAPLINVINSNNVKFSNLRYGAGTEQVFGINGKKTSNIEVTASDLSKAKQKVAFKNGADQKAFIAK</sequence>
<dbReference type="InterPro" id="IPR011050">
    <property type="entry name" value="Pectin_lyase_fold/virulence"/>
</dbReference>
<dbReference type="InterPro" id="IPR024535">
    <property type="entry name" value="RHGA/B-epi-like_pectate_lyase"/>
</dbReference>
<keyword evidence="5" id="KW-0732">Signal</keyword>
<evidence type="ECO:0000256" key="2">
    <source>
        <dbReference type="ARBA" id="ARBA00022801"/>
    </source>
</evidence>
<evidence type="ECO:0000256" key="3">
    <source>
        <dbReference type="ARBA" id="ARBA00023295"/>
    </source>
</evidence>
<comment type="caution">
    <text evidence="7">The sequence shown here is derived from an EMBL/GenBank/DDBJ whole genome shotgun (WGS) entry which is preliminary data.</text>
</comment>
<dbReference type="Gene3D" id="2.160.20.10">
    <property type="entry name" value="Single-stranded right-handed beta-helix, Pectin lyase-like"/>
    <property type="match status" value="1"/>
</dbReference>
<dbReference type="InterPro" id="IPR000743">
    <property type="entry name" value="Glyco_hydro_28"/>
</dbReference>
<keyword evidence="2 4" id="KW-0378">Hydrolase</keyword>
<dbReference type="OrthoDB" id="9795222at2"/>
<dbReference type="EMBL" id="WQLA01000001">
    <property type="protein sequence ID" value="MVN90088.1"/>
    <property type="molecule type" value="Genomic_DNA"/>
</dbReference>
<gene>
    <name evidence="7" type="ORF">GO816_03020</name>
</gene>
<evidence type="ECO:0000313" key="7">
    <source>
        <dbReference type="EMBL" id="MVN90088.1"/>
    </source>
</evidence>
<dbReference type="GO" id="GO:0004650">
    <property type="term" value="F:polygalacturonase activity"/>
    <property type="evidence" value="ECO:0007669"/>
    <property type="project" value="InterPro"/>
</dbReference>
<evidence type="ECO:0000259" key="6">
    <source>
        <dbReference type="Pfam" id="PF12708"/>
    </source>
</evidence>
<dbReference type="Pfam" id="PF00295">
    <property type="entry name" value="Glyco_hydro_28"/>
    <property type="match status" value="1"/>
</dbReference>
<dbReference type="Proteomes" id="UP000434850">
    <property type="component" value="Unassembled WGS sequence"/>
</dbReference>
<dbReference type="RefSeq" id="WP_157539862.1">
    <property type="nucleotide sequence ID" value="NZ_WQLA01000001.1"/>
</dbReference>
<dbReference type="AlphaFoldDB" id="A0A6I4I7P5"/>
<evidence type="ECO:0000256" key="5">
    <source>
        <dbReference type="SAM" id="SignalP"/>
    </source>
</evidence>
<dbReference type="InterPro" id="IPR051801">
    <property type="entry name" value="GH28_Enzymes"/>
</dbReference>
<dbReference type="SMART" id="SM00710">
    <property type="entry name" value="PbH1"/>
    <property type="match status" value="5"/>
</dbReference>
<dbReference type="InterPro" id="IPR006626">
    <property type="entry name" value="PbH1"/>
</dbReference>
<dbReference type="SUPFAM" id="SSF51126">
    <property type="entry name" value="Pectin lyase-like"/>
    <property type="match status" value="2"/>
</dbReference>
<dbReference type="GO" id="GO:0005975">
    <property type="term" value="P:carbohydrate metabolic process"/>
    <property type="evidence" value="ECO:0007669"/>
    <property type="project" value="InterPro"/>
</dbReference>